<feature type="transmembrane region" description="Helical" evidence="2">
    <location>
        <begin position="7"/>
        <end position="26"/>
    </location>
</feature>
<dbReference type="GO" id="GO:0005886">
    <property type="term" value="C:plasma membrane"/>
    <property type="evidence" value="ECO:0007669"/>
    <property type="project" value="UniProtKB-SubCell"/>
</dbReference>
<comment type="caution">
    <text evidence="3">The sequence shown here is derived from an EMBL/GenBank/DDBJ whole genome shotgun (WGS) entry which is preliminary data.</text>
</comment>
<evidence type="ECO:0000256" key="2">
    <source>
        <dbReference type="SAM" id="Phobius"/>
    </source>
</evidence>
<dbReference type="SMART" id="SM01234">
    <property type="entry name" value="Haemolytic"/>
    <property type="match status" value="1"/>
</dbReference>
<reference evidence="3 4" key="1">
    <citation type="submission" date="2018-04" db="EMBL/GenBank/DDBJ databases">
        <title>Genomic Encyclopedia of Archaeal and Bacterial Type Strains, Phase II (KMG-II): from individual species to whole genera.</title>
        <authorList>
            <person name="Goeker M."/>
        </authorList>
    </citation>
    <scope>NUCLEOTIDE SEQUENCE [LARGE SCALE GENOMIC DNA]</scope>
    <source>
        <strain evidence="3 4">DSM 28823</strain>
    </source>
</reference>
<dbReference type="OrthoDB" id="9801753at2"/>
<comment type="subcellular location">
    <subcellularLocation>
        <location evidence="1">Cell membrane</location>
        <topology evidence="1">Peripheral membrane protein</topology>
        <orientation evidence="1">Cytoplasmic side</orientation>
    </subcellularLocation>
</comment>
<dbReference type="Proteomes" id="UP000243525">
    <property type="component" value="Unassembled WGS sequence"/>
</dbReference>
<keyword evidence="1" id="KW-1003">Cell membrane</keyword>
<dbReference type="NCBIfam" id="TIGR00278">
    <property type="entry name" value="membrane protein insertion efficiency factor YidD"/>
    <property type="match status" value="1"/>
</dbReference>
<comment type="function">
    <text evidence="1">Could be involved in insertion of integral membrane proteins into the membrane.</text>
</comment>
<evidence type="ECO:0000256" key="1">
    <source>
        <dbReference type="HAMAP-Rule" id="MF_00386"/>
    </source>
</evidence>
<protein>
    <recommendedName>
        <fullName evidence="1">Putative membrane protein insertion efficiency factor</fullName>
    </recommendedName>
</protein>
<keyword evidence="2" id="KW-0812">Transmembrane</keyword>
<keyword evidence="4" id="KW-1185">Reference proteome</keyword>
<dbReference type="InterPro" id="IPR002696">
    <property type="entry name" value="Membr_insert_effic_factor_YidD"/>
</dbReference>
<dbReference type="PANTHER" id="PTHR33383">
    <property type="entry name" value="MEMBRANE PROTEIN INSERTION EFFICIENCY FACTOR-RELATED"/>
    <property type="match status" value="1"/>
</dbReference>
<organism evidence="3 4">
    <name type="scientific">Mangrovibacterium marinum</name>
    <dbReference type="NCBI Taxonomy" id="1639118"/>
    <lineage>
        <taxon>Bacteria</taxon>
        <taxon>Pseudomonadati</taxon>
        <taxon>Bacteroidota</taxon>
        <taxon>Bacteroidia</taxon>
        <taxon>Marinilabiliales</taxon>
        <taxon>Prolixibacteraceae</taxon>
        <taxon>Mangrovibacterium</taxon>
    </lineage>
</organism>
<dbReference type="EMBL" id="QAAD01000009">
    <property type="protein sequence ID" value="PTN08305.1"/>
    <property type="molecule type" value="Genomic_DNA"/>
</dbReference>
<keyword evidence="2" id="KW-1133">Transmembrane helix</keyword>
<sequence>MRRLIKFILKILGWILLLPIYFYRAAISPILPNSCRHTPTCSQYAIEAIKIHGPFKGFYLATKRILRCHPWGTHGYDPVPPAGKIKVKKMDLEK</sequence>
<dbReference type="Pfam" id="PF01809">
    <property type="entry name" value="YidD"/>
    <property type="match status" value="1"/>
</dbReference>
<comment type="similarity">
    <text evidence="1">Belongs to the UPF0161 family.</text>
</comment>
<proteinExistence type="inferred from homology"/>
<gene>
    <name evidence="3" type="ORF">C8N47_10939</name>
</gene>
<evidence type="ECO:0000313" key="4">
    <source>
        <dbReference type="Proteomes" id="UP000243525"/>
    </source>
</evidence>
<dbReference type="PANTHER" id="PTHR33383:SF1">
    <property type="entry name" value="MEMBRANE PROTEIN INSERTION EFFICIENCY FACTOR-RELATED"/>
    <property type="match status" value="1"/>
</dbReference>
<name>A0A2T5C149_9BACT</name>
<dbReference type="AlphaFoldDB" id="A0A2T5C149"/>
<dbReference type="HAMAP" id="MF_00386">
    <property type="entry name" value="UPF0161_YidD"/>
    <property type="match status" value="1"/>
</dbReference>
<evidence type="ECO:0000313" key="3">
    <source>
        <dbReference type="EMBL" id="PTN08305.1"/>
    </source>
</evidence>
<accession>A0A2T5C149</accession>
<keyword evidence="1 2" id="KW-0472">Membrane</keyword>